<protein>
    <submittedName>
        <fullName evidence="1">PPUP8822</fullName>
    </submittedName>
</protein>
<reference evidence="1" key="1">
    <citation type="submission" date="2014-12" db="EMBL/GenBank/DDBJ databases">
        <title>Parallel Evolution in Life History Adaptation Evident in the Tissue-Specific Poeciliopsis prolifica transcriptome.</title>
        <authorList>
            <person name="Jue N.K."/>
            <person name="Foley R.J."/>
            <person name="Obergfell C."/>
            <person name="Reznick D.N."/>
            <person name="O'Neill R.J."/>
            <person name="O'Neill M.J."/>
        </authorList>
    </citation>
    <scope>NUCLEOTIDE SEQUENCE</scope>
</reference>
<evidence type="ECO:0000313" key="1">
    <source>
        <dbReference type="EMBL" id="JAO05504.1"/>
    </source>
</evidence>
<accession>A0A0S7ER04</accession>
<proteinExistence type="predicted"/>
<name>A0A0S7ER04_9TELE</name>
<sequence>MALFCHFFDLWMTDSPVDFSEFTRFVRFQQNSCKTGKQELGEEMKKVKVIALKNQHSQQRRSHAMTVCLADGAEVELLPTERETCPPVFMKHHPVLPLLFSI</sequence>
<dbReference type="EMBL" id="GBYX01476173">
    <property type="protein sequence ID" value="JAO05504.1"/>
    <property type="molecule type" value="Transcribed_RNA"/>
</dbReference>
<dbReference type="AlphaFoldDB" id="A0A0S7ER04"/>
<gene>
    <name evidence="1" type="primary">PPUP8822</name>
</gene>
<organism evidence="1">
    <name type="scientific">Poeciliopsis prolifica</name>
    <name type="common">blackstripe livebearer</name>
    <dbReference type="NCBI Taxonomy" id="188132"/>
    <lineage>
        <taxon>Eukaryota</taxon>
        <taxon>Metazoa</taxon>
        <taxon>Chordata</taxon>
        <taxon>Craniata</taxon>
        <taxon>Vertebrata</taxon>
        <taxon>Euteleostomi</taxon>
        <taxon>Actinopterygii</taxon>
        <taxon>Neopterygii</taxon>
        <taxon>Teleostei</taxon>
        <taxon>Neoteleostei</taxon>
        <taxon>Acanthomorphata</taxon>
        <taxon>Ovalentaria</taxon>
        <taxon>Atherinomorphae</taxon>
        <taxon>Cyprinodontiformes</taxon>
        <taxon>Poeciliidae</taxon>
        <taxon>Poeciliinae</taxon>
        <taxon>Poeciliopsis</taxon>
    </lineage>
</organism>